<protein>
    <submittedName>
        <fullName evidence="1">Uncharacterized protein</fullName>
    </submittedName>
</protein>
<reference evidence="1" key="1">
    <citation type="submission" date="2011-01" db="EMBL/GenBank/DDBJ databases">
        <title>The Genome Sequence of Nematocida parisii strain ERTm3.</title>
        <authorList>
            <consortium name="The Broad Institute Genome Sequencing Platform"/>
            <consortium name="The Broad Institute Genome Sequencing Center for Infectious Disease"/>
            <person name="Cuomo C."/>
            <person name="Troemel E."/>
            <person name="Young S.K."/>
            <person name="Zeng Q."/>
            <person name="Gargeya S."/>
            <person name="Fitzgerald M."/>
            <person name="Haas B."/>
            <person name="Abouelleil A."/>
            <person name="Alvarado L."/>
            <person name="Arachchi H.M."/>
            <person name="Berlin A."/>
            <person name="Chapman S.B."/>
            <person name="Gearin G."/>
            <person name="Goldberg J."/>
            <person name="Griggs A."/>
            <person name="Gujja S."/>
            <person name="Hansen M."/>
            <person name="Heiman D."/>
            <person name="Howarth C."/>
            <person name="Larimer J."/>
            <person name="Lui A."/>
            <person name="MacDonald P.J.P."/>
            <person name="McCowen C."/>
            <person name="Montmayeur A."/>
            <person name="Murphy C."/>
            <person name="Neiman D."/>
            <person name="Pearson M."/>
            <person name="Priest M."/>
            <person name="Roberts A."/>
            <person name="Saif S."/>
            <person name="Shea T."/>
            <person name="Sisk P."/>
            <person name="Stolte C."/>
            <person name="Sykes S."/>
            <person name="Wortman J."/>
            <person name="Nusbaum C."/>
            <person name="Birren B."/>
        </authorList>
    </citation>
    <scope>NUCLEOTIDE SEQUENCE</scope>
    <source>
        <strain evidence="1">ERTm3</strain>
    </source>
</reference>
<name>I3ED17_NEMP3</name>
<dbReference type="HOGENOM" id="CLU_3129800_0_0_1"/>
<dbReference type="EMBL" id="GL870891">
    <property type="protein sequence ID" value="EIJ87114.1"/>
    <property type="molecule type" value="Genomic_DNA"/>
</dbReference>
<keyword evidence="2" id="KW-1185">Reference proteome</keyword>
<gene>
    <name evidence="1" type="ORF">NEQG_02694</name>
</gene>
<evidence type="ECO:0000313" key="1">
    <source>
        <dbReference type="EMBL" id="EIJ87114.1"/>
    </source>
</evidence>
<feature type="non-terminal residue" evidence="1">
    <location>
        <position position="1"/>
    </location>
</feature>
<accession>I3ED17</accession>
<proteinExistence type="predicted"/>
<dbReference type="Proteomes" id="UP000002872">
    <property type="component" value="Unassembled WGS sequence"/>
</dbReference>
<evidence type="ECO:0000313" key="2">
    <source>
        <dbReference type="Proteomes" id="UP000002872"/>
    </source>
</evidence>
<organism evidence="1 2">
    <name type="scientific">Nematocida parisii (strain ERTm3)</name>
    <name type="common">Nematode killer fungus</name>
    <dbReference type="NCBI Taxonomy" id="935791"/>
    <lineage>
        <taxon>Eukaryota</taxon>
        <taxon>Fungi</taxon>
        <taxon>Fungi incertae sedis</taxon>
        <taxon>Microsporidia</taxon>
        <taxon>Nematocida</taxon>
    </lineage>
</organism>
<dbReference type="InParanoid" id="I3ED17"/>
<dbReference type="AlphaFoldDB" id="I3ED17"/>
<sequence>KYDRYKEYRGIIEREEELHFHISEGIILSIEYTHTQNKNKNKRIRIKMRV</sequence>
<dbReference type="VEuPathDB" id="MicrosporidiaDB:NEQG_02694"/>